<comment type="caution">
    <text evidence="5">The sequence shown here is derived from an EMBL/GenBank/DDBJ whole genome shotgun (WGS) entry which is preliminary data.</text>
</comment>
<evidence type="ECO:0000256" key="1">
    <source>
        <dbReference type="ARBA" id="ARBA00022884"/>
    </source>
</evidence>
<feature type="domain" description="RRM" evidence="4">
    <location>
        <begin position="108"/>
        <end position="186"/>
    </location>
</feature>
<dbReference type="PANTHER" id="PTHR48028:SF2">
    <property type="entry name" value="GLYCINE-RICH RNA-BINDING PROTEIN RZ1A"/>
    <property type="match status" value="1"/>
</dbReference>
<evidence type="ECO:0000256" key="3">
    <source>
        <dbReference type="SAM" id="MobiDB-lite"/>
    </source>
</evidence>
<organism evidence="5 6">
    <name type="scientific">Ambrosia artemisiifolia</name>
    <name type="common">Common ragweed</name>
    <dbReference type="NCBI Taxonomy" id="4212"/>
    <lineage>
        <taxon>Eukaryota</taxon>
        <taxon>Viridiplantae</taxon>
        <taxon>Streptophyta</taxon>
        <taxon>Embryophyta</taxon>
        <taxon>Tracheophyta</taxon>
        <taxon>Spermatophyta</taxon>
        <taxon>Magnoliopsida</taxon>
        <taxon>eudicotyledons</taxon>
        <taxon>Gunneridae</taxon>
        <taxon>Pentapetalae</taxon>
        <taxon>asterids</taxon>
        <taxon>campanulids</taxon>
        <taxon>Asterales</taxon>
        <taxon>Asteraceae</taxon>
        <taxon>Asteroideae</taxon>
        <taxon>Heliantheae alliance</taxon>
        <taxon>Heliantheae</taxon>
        <taxon>Ambrosia</taxon>
    </lineage>
</organism>
<dbReference type="Proteomes" id="UP001206925">
    <property type="component" value="Unassembled WGS sequence"/>
</dbReference>
<dbReference type="GO" id="GO:0003723">
    <property type="term" value="F:RNA binding"/>
    <property type="evidence" value="ECO:0007669"/>
    <property type="project" value="UniProtKB-UniRule"/>
</dbReference>
<dbReference type="InterPro" id="IPR012677">
    <property type="entry name" value="Nucleotide-bd_a/b_plait_sf"/>
</dbReference>
<dbReference type="PROSITE" id="PS50102">
    <property type="entry name" value="RRM"/>
    <property type="match status" value="1"/>
</dbReference>
<dbReference type="InterPro" id="IPR036188">
    <property type="entry name" value="FAD/NAD-bd_sf"/>
</dbReference>
<dbReference type="InterPro" id="IPR035979">
    <property type="entry name" value="RBD_domain_sf"/>
</dbReference>
<evidence type="ECO:0000259" key="4">
    <source>
        <dbReference type="PROSITE" id="PS50102"/>
    </source>
</evidence>
<evidence type="ECO:0000256" key="2">
    <source>
        <dbReference type="PROSITE-ProRule" id="PRU00176"/>
    </source>
</evidence>
<feature type="region of interest" description="Disordered" evidence="3">
    <location>
        <begin position="217"/>
        <end position="240"/>
    </location>
</feature>
<proteinExistence type="predicted"/>
<dbReference type="SUPFAM" id="SSF54928">
    <property type="entry name" value="RNA-binding domain, RBD"/>
    <property type="match status" value="1"/>
</dbReference>
<dbReference type="Gene3D" id="3.50.50.60">
    <property type="entry name" value="FAD/NAD(P)-binding domain"/>
    <property type="match status" value="2"/>
</dbReference>
<dbReference type="Gene3D" id="3.30.70.330">
    <property type="match status" value="1"/>
</dbReference>
<protein>
    <recommendedName>
        <fullName evidence="4">RRM domain-containing protein</fullName>
    </recommendedName>
</protein>
<sequence length="240" mass="25863">MVNVLEKSLIIRVLLSILILGTRVISTDTRLKTLLTATGETITYKFLIIATGARALKLEDIGINGSNAENVCYLRDLAGATKLVNMLRMCTGGTAIVIGVLDMSDEVECRFIGGLSWSTSDRALKCAFSKFGHILDAKVVLDKISGRSWGFCFVTFDEKQDVEDAVEAINGMDLDGRNIMVDMPQPERGGGRDYDGGRDCCRGHDDMHNRDYGGGRGLDISLGNSQEKAGGRGRYGGGGG</sequence>
<evidence type="ECO:0000313" key="6">
    <source>
        <dbReference type="Proteomes" id="UP001206925"/>
    </source>
</evidence>
<dbReference type="Pfam" id="PF00076">
    <property type="entry name" value="RRM_1"/>
    <property type="match status" value="1"/>
</dbReference>
<reference evidence="5" key="1">
    <citation type="submission" date="2022-06" db="EMBL/GenBank/DDBJ databases">
        <title>Uncovering the hologenomic basis of an extraordinary plant invasion.</title>
        <authorList>
            <person name="Bieker V.C."/>
            <person name="Martin M.D."/>
            <person name="Gilbert T."/>
            <person name="Hodgins K."/>
            <person name="Battlay P."/>
            <person name="Petersen B."/>
            <person name="Wilson J."/>
        </authorList>
    </citation>
    <scope>NUCLEOTIDE SEQUENCE</scope>
    <source>
        <strain evidence="5">AA19_3_7</strain>
        <tissue evidence="5">Leaf</tissue>
    </source>
</reference>
<dbReference type="PANTHER" id="PTHR48028">
    <property type="entry name" value="GLYCINE-RICH RNA-BINDING PROTEIN RZ1A"/>
    <property type="match status" value="1"/>
</dbReference>
<dbReference type="AlphaFoldDB" id="A0AAD5GQX5"/>
<keyword evidence="1 2" id="KW-0694">RNA-binding</keyword>
<dbReference type="InterPro" id="IPR000504">
    <property type="entry name" value="RRM_dom"/>
</dbReference>
<keyword evidence="6" id="KW-1185">Reference proteome</keyword>
<evidence type="ECO:0000313" key="5">
    <source>
        <dbReference type="EMBL" id="KAI7749979.1"/>
    </source>
</evidence>
<dbReference type="InterPro" id="IPR051106">
    <property type="entry name" value="RNA-bind/splicing_reg"/>
</dbReference>
<accession>A0AAD5GQX5</accession>
<gene>
    <name evidence="5" type="ORF">M8C21_007317</name>
</gene>
<dbReference type="EMBL" id="JAMZMK010006237">
    <property type="protein sequence ID" value="KAI7749979.1"/>
    <property type="molecule type" value="Genomic_DNA"/>
</dbReference>
<dbReference type="SUPFAM" id="SSF51905">
    <property type="entry name" value="FAD/NAD(P)-binding domain"/>
    <property type="match status" value="1"/>
</dbReference>
<dbReference type="SMART" id="SM00360">
    <property type="entry name" value="RRM"/>
    <property type="match status" value="1"/>
</dbReference>
<name>A0AAD5GQX5_AMBAR</name>